<reference evidence="2 3" key="1">
    <citation type="journal article" date="2019" name="ACS Chem. Biol.">
        <title>Identification and Mobilization of a Cryptic Antibiotic Biosynthesis Gene Locus from a Human-Pathogenic Nocardia Isolate.</title>
        <authorList>
            <person name="Herisse M."/>
            <person name="Ishida K."/>
            <person name="Porter J.L."/>
            <person name="Howden B."/>
            <person name="Hertweck C."/>
            <person name="Stinear T.P."/>
            <person name="Pidot S.J."/>
        </authorList>
    </citation>
    <scope>NUCLEOTIDE SEQUENCE [LARGE SCALE GENOMIC DNA]</scope>
    <source>
        <strain evidence="2 3">AUSMDU00012717</strain>
    </source>
</reference>
<sequence>MTDLYYDITVYTKDNCQPCKATKIYLMKHGIPFAEINTSRNPQVQEALTAQGYKELPVVEWNVNGKQGAWSGFRPDDIEALRYLVKGDH</sequence>
<dbReference type="RefSeq" id="WP_167478535.1">
    <property type="nucleotide sequence ID" value="NZ_CP046172.1"/>
</dbReference>
<protein>
    <submittedName>
        <fullName evidence="2">NrdH-redoxin</fullName>
    </submittedName>
</protein>
<evidence type="ECO:0000313" key="3">
    <source>
        <dbReference type="Proteomes" id="UP000503540"/>
    </source>
</evidence>
<keyword evidence="3" id="KW-1185">Reference proteome</keyword>
<dbReference type="Gene3D" id="3.40.30.10">
    <property type="entry name" value="Glutaredoxin"/>
    <property type="match status" value="1"/>
</dbReference>
<dbReference type="PROSITE" id="PS51354">
    <property type="entry name" value="GLUTAREDOXIN_2"/>
    <property type="match status" value="1"/>
</dbReference>
<accession>A0A6G9YT13</accession>
<evidence type="ECO:0000313" key="2">
    <source>
        <dbReference type="EMBL" id="QIS16465.1"/>
    </source>
</evidence>
<dbReference type="Proteomes" id="UP000503540">
    <property type="component" value="Chromosome"/>
</dbReference>
<proteinExistence type="predicted"/>
<dbReference type="AlphaFoldDB" id="A0A6G9YT13"/>
<organism evidence="2 3">
    <name type="scientific">Nocardia arthritidis</name>
    <dbReference type="NCBI Taxonomy" id="228602"/>
    <lineage>
        <taxon>Bacteria</taxon>
        <taxon>Bacillati</taxon>
        <taxon>Actinomycetota</taxon>
        <taxon>Actinomycetes</taxon>
        <taxon>Mycobacteriales</taxon>
        <taxon>Nocardiaceae</taxon>
        <taxon>Nocardia</taxon>
    </lineage>
</organism>
<feature type="domain" description="Glutaredoxin" evidence="1">
    <location>
        <begin position="8"/>
        <end position="60"/>
    </location>
</feature>
<dbReference type="SUPFAM" id="SSF52833">
    <property type="entry name" value="Thioredoxin-like"/>
    <property type="match status" value="1"/>
</dbReference>
<dbReference type="EMBL" id="CP046172">
    <property type="protein sequence ID" value="QIS16465.1"/>
    <property type="molecule type" value="Genomic_DNA"/>
</dbReference>
<name>A0A6G9YT13_9NOCA</name>
<dbReference type="CDD" id="cd02976">
    <property type="entry name" value="NrdH"/>
    <property type="match status" value="1"/>
</dbReference>
<dbReference type="KEGG" id="nah:F5544_43290"/>
<evidence type="ECO:0000259" key="1">
    <source>
        <dbReference type="Pfam" id="PF00462"/>
    </source>
</evidence>
<dbReference type="InterPro" id="IPR002109">
    <property type="entry name" value="Glutaredoxin"/>
</dbReference>
<gene>
    <name evidence="2" type="ORF">F5544_43290</name>
</gene>
<dbReference type="InterPro" id="IPR036249">
    <property type="entry name" value="Thioredoxin-like_sf"/>
</dbReference>
<dbReference type="Pfam" id="PF00462">
    <property type="entry name" value="Glutaredoxin"/>
    <property type="match status" value="1"/>
</dbReference>